<dbReference type="Proteomes" id="UP001060368">
    <property type="component" value="Chromosome"/>
</dbReference>
<keyword evidence="2" id="KW-0815">Transposition</keyword>
<accession>A0A9E7PRI4</accession>
<dbReference type="Pfam" id="PF01385">
    <property type="entry name" value="OrfB_IS605"/>
    <property type="match status" value="1"/>
</dbReference>
<dbReference type="GO" id="GO:0032196">
    <property type="term" value="P:transposition"/>
    <property type="evidence" value="ECO:0007669"/>
    <property type="project" value="UniProtKB-KW"/>
</dbReference>
<dbReference type="RefSeq" id="WP_257743897.1">
    <property type="nucleotide sequence ID" value="NZ_CP096115.1"/>
</dbReference>
<feature type="domain" description="Probable transposase IS891/IS1136/IS1341" evidence="5">
    <location>
        <begin position="165"/>
        <end position="279"/>
    </location>
</feature>
<comment type="similarity">
    <text evidence="1">In the C-terminal section; belongs to the transposase 35 family.</text>
</comment>
<dbReference type="GeneID" id="74307335"/>
<name>A0A9E7PRI4_9EURY</name>
<dbReference type="InterPro" id="IPR010095">
    <property type="entry name" value="Cas12f1-like_TNB"/>
</dbReference>
<dbReference type="GO" id="GO:0006310">
    <property type="term" value="P:DNA recombination"/>
    <property type="evidence" value="ECO:0007669"/>
    <property type="project" value="UniProtKB-KW"/>
</dbReference>
<evidence type="ECO:0000256" key="1">
    <source>
        <dbReference type="ARBA" id="ARBA00008761"/>
    </source>
</evidence>
<reference evidence="7" key="1">
    <citation type="submission" date="2022-04" db="EMBL/GenBank/DDBJ databases">
        <title>Complete genome of Methanoplanus endosymbiosus DSM 3599.</title>
        <authorList>
            <person name="Chen S.-C."/>
            <person name="You Y.-T."/>
            <person name="Zhou Y.-Z."/>
            <person name="Lai M.-C."/>
        </authorList>
    </citation>
    <scope>NUCLEOTIDE SEQUENCE</scope>
    <source>
        <strain evidence="7">DSM 3599</strain>
    </source>
</reference>
<sequence length="402" mass="46946">MIEVVRTEQIHFKSDVVSNMCHLSKNLYNYSNYVVRQEYIHNQRWIRYNELYTLVKCQGCYKQLPAKTSQQILMVFDRNWKSFFESIKDWEKHPDKYNGRPSLPKYKPKDGVNLLVFTNQQVKIKDGYLKFPKRVQLTLKTRLPDDINLREVRIIPNQFDLVCEIVYKIEVKCDDLDESNVIGIDLGVSNIVTIANNFGEQPTVVKGGVVKSINQFYNKKKGRLQSIYDLQKIKSGKKLEKLYYSRNLKINDYFHKLSRFIVNYCKEHNVGTIVIGKNNGWKQESNMGKRNNQNFVNLPFNRLIHMLQYKAEDCGIIIIVNEESYTSKCSFLDNEKVCKHTEYCGRRIQRGMFRSKEGKLINADVNGALNIIRKALPNAFADGIEGVVLHPKRCLITSYEVN</sequence>
<evidence type="ECO:0000256" key="4">
    <source>
        <dbReference type="ARBA" id="ARBA00023172"/>
    </source>
</evidence>
<evidence type="ECO:0000313" key="7">
    <source>
        <dbReference type="EMBL" id="UUX93761.1"/>
    </source>
</evidence>
<protein>
    <submittedName>
        <fullName evidence="7">Transposase</fullName>
    </submittedName>
</protein>
<organism evidence="7 8">
    <name type="scientific">Methanoplanus endosymbiosus</name>
    <dbReference type="NCBI Taxonomy" id="33865"/>
    <lineage>
        <taxon>Archaea</taxon>
        <taxon>Methanobacteriati</taxon>
        <taxon>Methanobacteriota</taxon>
        <taxon>Stenosarchaea group</taxon>
        <taxon>Methanomicrobia</taxon>
        <taxon>Methanomicrobiales</taxon>
        <taxon>Methanomicrobiaceae</taxon>
        <taxon>Methanoplanus</taxon>
    </lineage>
</organism>
<gene>
    <name evidence="7" type="ORF">L6E24_06510</name>
</gene>
<dbReference type="AlphaFoldDB" id="A0A9E7PRI4"/>
<keyword evidence="3" id="KW-0238">DNA-binding</keyword>
<evidence type="ECO:0000256" key="2">
    <source>
        <dbReference type="ARBA" id="ARBA00022578"/>
    </source>
</evidence>
<keyword evidence="8" id="KW-1185">Reference proteome</keyword>
<dbReference type="EMBL" id="CP096115">
    <property type="protein sequence ID" value="UUX93761.1"/>
    <property type="molecule type" value="Genomic_DNA"/>
</dbReference>
<proteinExistence type="inferred from homology"/>
<dbReference type="GO" id="GO:0003677">
    <property type="term" value="F:DNA binding"/>
    <property type="evidence" value="ECO:0007669"/>
    <property type="project" value="UniProtKB-KW"/>
</dbReference>
<evidence type="ECO:0000313" key="8">
    <source>
        <dbReference type="Proteomes" id="UP001060368"/>
    </source>
</evidence>
<evidence type="ECO:0000256" key="3">
    <source>
        <dbReference type="ARBA" id="ARBA00023125"/>
    </source>
</evidence>
<dbReference type="KEGG" id="mend:L6E24_06510"/>
<evidence type="ECO:0000259" key="6">
    <source>
        <dbReference type="Pfam" id="PF07282"/>
    </source>
</evidence>
<keyword evidence="4" id="KW-0233">DNA recombination</keyword>
<dbReference type="InterPro" id="IPR001959">
    <property type="entry name" value="Transposase"/>
</dbReference>
<dbReference type="NCBIfam" id="NF040570">
    <property type="entry name" value="guided_TnpB"/>
    <property type="match status" value="1"/>
</dbReference>
<dbReference type="NCBIfam" id="TIGR01766">
    <property type="entry name" value="IS200/IS605 family accessory protein TnpB-like domain"/>
    <property type="match status" value="1"/>
</dbReference>
<dbReference type="Pfam" id="PF07282">
    <property type="entry name" value="Cas12f1-like_TNB"/>
    <property type="match status" value="1"/>
</dbReference>
<feature type="domain" description="Cas12f1-like TNB" evidence="6">
    <location>
        <begin position="300"/>
        <end position="371"/>
    </location>
</feature>
<evidence type="ECO:0000259" key="5">
    <source>
        <dbReference type="Pfam" id="PF01385"/>
    </source>
</evidence>